<reference evidence="2 3" key="1">
    <citation type="submission" date="2024-02" db="EMBL/GenBank/DDBJ databases">
        <title>De novo assembly and annotation of 12 fungi associated with fruit tree decline syndrome in Ontario, Canada.</title>
        <authorList>
            <person name="Sulman M."/>
            <person name="Ellouze W."/>
            <person name="Ilyukhin E."/>
        </authorList>
    </citation>
    <scope>NUCLEOTIDE SEQUENCE [LARGE SCALE GENOMIC DNA]</scope>
    <source>
        <strain evidence="2 3">M97-236</strain>
    </source>
</reference>
<protein>
    <recommendedName>
        <fullName evidence="4">Myb/SANT-like domain-containing protein</fullName>
    </recommendedName>
</protein>
<accession>A0ABR3QRI8</accession>
<sequence length="242" mass="27398">MVSACSQSLPNPTPRHCPDGTRANEHGFRCGPLSSEERLVVYEYVNEWIYHRGLDGFVTKKWTKDECVWLVTIVNGVNAAKDAGAAPRSALELKRQIKKLYEGRLSPFKKLAKRSEELKMLIERGCAVSNKERFPEMAIPMPTISNGVDITKDDEKKASNMGSKRYHEEVNDEKMFEPPPTKKQKKEVIVKLLVDLERIETQANGQMVVATRAEKDEILTQDEAEEYPLEDETQAISTSEGE</sequence>
<keyword evidence="3" id="KW-1185">Reference proteome</keyword>
<feature type="region of interest" description="Disordered" evidence="1">
    <location>
        <begin position="157"/>
        <end position="182"/>
    </location>
</feature>
<feature type="compositionally biased region" description="Acidic residues" evidence="1">
    <location>
        <begin position="219"/>
        <end position="233"/>
    </location>
</feature>
<evidence type="ECO:0000313" key="2">
    <source>
        <dbReference type="EMBL" id="KAL1594771.1"/>
    </source>
</evidence>
<proteinExistence type="predicted"/>
<feature type="compositionally biased region" description="Polar residues" evidence="1">
    <location>
        <begin position="1"/>
        <end position="10"/>
    </location>
</feature>
<evidence type="ECO:0000256" key="1">
    <source>
        <dbReference type="SAM" id="MobiDB-lite"/>
    </source>
</evidence>
<feature type="compositionally biased region" description="Basic and acidic residues" evidence="1">
    <location>
        <begin position="165"/>
        <end position="176"/>
    </location>
</feature>
<dbReference type="Proteomes" id="UP001521222">
    <property type="component" value="Unassembled WGS sequence"/>
</dbReference>
<gene>
    <name evidence="2" type="ORF">SLS59_008584</name>
</gene>
<feature type="region of interest" description="Disordered" evidence="1">
    <location>
        <begin position="216"/>
        <end position="242"/>
    </location>
</feature>
<organism evidence="2 3">
    <name type="scientific">Nothophoma quercina</name>
    <dbReference type="NCBI Taxonomy" id="749835"/>
    <lineage>
        <taxon>Eukaryota</taxon>
        <taxon>Fungi</taxon>
        <taxon>Dikarya</taxon>
        <taxon>Ascomycota</taxon>
        <taxon>Pezizomycotina</taxon>
        <taxon>Dothideomycetes</taxon>
        <taxon>Pleosporomycetidae</taxon>
        <taxon>Pleosporales</taxon>
        <taxon>Pleosporineae</taxon>
        <taxon>Didymellaceae</taxon>
        <taxon>Nothophoma</taxon>
    </lineage>
</organism>
<dbReference type="EMBL" id="JAKIXB020000034">
    <property type="protein sequence ID" value="KAL1594771.1"/>
    <property type="molecule type" value="Genomic_DNA"/>
</dbReference>
<evidence type="ECO:0000313" key="3">
    <source>
        <dbReference type="Proteomes" id="UP001521222"/>
    </source>
</evidence>
<evidence type="ECO:0008006" key="4">
    <source>
        <dbReference type="Google" id="ProtNLM"/>
    </source>
</evidence>
<comment type="caution">
    <text evidence="2">The sequence shown here is derived from an EMBL/GenBank/DDBJ whole genome shotgun (WGS) entry which is preliminary data.</text>
</comment>
<name>A0ABR3QRI8_9PLEO</name>
<feature type="region of interest" description="Disordered" evidence="1">
    <location>
        <begin position="1"/>
        <end position="21"/>
    </location>
</feature>